<dbReference type="GeneID" id="5483539"/>
<sequence length="58" mass="6610">MAKAIGVELEWSMKTNMELIHDSVSEQCFTDYLILGPLEAIIRVESTCILQIFSSFEQ</sequence>
<proteinExistence type="predicted"/>
<organism evidence="1 2">
    <name type="scientific">Sclerotinia sclerotiorum (strain ATCC 18683 / 1980 / Ss-1)</name>
    <name type="common">White mold</name>
    <name type="synonym">Whetzelinia sclerotiorum</name>
    <dbReference type="NCBI Taxonomy" id="665079"/>
    <lineage>
        <taxon>Eukaryota</taxon>
        <taxon>Fungi</taxon>
        <taxon>Dikarya</taxon>
        <taxon>Ascomycota</taxon>
        <taxon>Pezizomycotina</taxon>
        <taxon>Leotiomycetes</taxon>
        <taxon>Helotiales</taxon>
        <taxon>Sclerotiniaceae</taxon>
        <taxon>Sclerotinia</taxon>
    </lineage>
</organism>
<dbReference type="RefSeq" id="XP_001587475.1">
    <property type="nucleotide sequence ID" value="XM_001587425.1"/>
</dbReference>
<dbReference type="Proteomes" id="UP000001312">
    <property type="component" value="Unassembled WGS sequence"/>
</dbReference>
<evidence type="ECO:0000313" key="2">
    <source>
        <dbReference type="Proteomes" id="UP000001312"/>
    </source>
</evidence>
<dbReference type="EMBL" id="CH476638">
    <property type="protein sequence ID" value="EDN95589.1"/>
    <property type="molecule type" value="Genomic_DNA"/>
</dbReference>
<evidence type="ECO:0000313" key="1">
    <source>
        <dbReference type="EMBL" id="EDN95589.1"/>
    </source>
</evidence>
<dbReference type="KEGG" id="ssl:SS1G_11467"/>
<name>A7F1J7_SCLS1</name>
<accession>A7F1J7</accession>
<keyword evidence="2" id="KW-1185">Reference proteome</keyword>
<gene>
    <name evidence="1" type="ORF">SS1G_11467</name>
</gene>
<protein>
    <submittedName>
        <fullName evidence="1">Uncharacterized protein</fullName>
    </submittedName>
</protein>
<reference evidence="2" key="1">
    <citation type="journal article" date="2011" name="PLoS Genet.">
        <title>Genomic analysis of the necrotrophic fungal pathogens Sclerotinia sclerotiorum and Botrytis cinerea.</title>
        <authorList>
            <person name="Amselem J."/>
            <person name="Cuomo C.A."/>
            <person name="van Kan J.A."/>
            <person name="Viaud M."/>
            <person name="Benito E.P."/>
            <person name="Couloux A."/>
            <person name="Coutinho P.M."/>
            <person name="de Vries R.P."/>
            <person name="Dyer P.S."/>
            <person name="Fillinger S."/>
            <person name="Fournier E."/>
            <person name="Gout L."/>
            <person name="Hahn M."/>
            <person name="Kohn L."/>
            <person name="Lapalu N."/>
            <person name="Plummer K.M."/>
            <person name="Pradier J.M."/>
            <person name="Quevillon E."/>
            <person name="Sharon A."/>
            <person name="Simon A."/>
            <person name="ten Have A."/>
            <person name="Tudzynski B."/>
            <person name="Tudzynski P."/>
            <person name="Wincker P."/>
            <person name="Andrew M."/>
            <person name="Anthouard V."/>
            <person name="Beever R.E."/>
            <person name="Beffa R."/>
            <person name="Benoit I."/>
            <person name="Bouzid O."/>
            <person name="Brault B."/>
            <person name="Chen Z."/>
            <person name="Choquer M."/>
            <person name="Collemare J."/>
            <person name="Cotton P."/>
            <person name="Danchin E.G."/>
            <person name="Da Silva C."/>
            <person name="Gautier A."/>
            <person name="Giraud C."/>
            <person name="Giraud T."/>
            <person name="Gonzalez C."/>
            <person name="Grossetete S."/>
            <person name="Guldener U."/>
            <person name="Henrissat B."/>
            <person name="Howlett B.J."/>
            <person name="Kodira C."/>
            <person name="Kretschmer M."/>
            <person name="Lappartient A."/>
            <person name="Leroch M."/>
            <person name="Levis C."/>
            <person name="Mauceli E."/>
            <person name="Neuveglise C."/>
            <person name="Oeser B."/>
            <person name="Pearson M."/>
            <person name="Poulain J."/>
            <person name="Poussereau N."/>
            <person name="Quesneville H."/>
            <person name="Rascle C."/>
            <person name="Schumacher J."/>
            <person name="Segurens B."/>
            <person name="Sexton A."/>
            <person name="Silva E."/>
            <person name="Sirven C."/>
            <person name="Soanes D.M."/>
            <person name="Talbot N.J."/>
            <person name="Templeton M."/>
            <person name="Yandava C."/>
            <person name="Yarden O."/>
            <person name="Zeng Q."/>
            <person name="Rollins J.A."/>
            <person name="Lebrun M.H."/>
            <person name="Dickman M."/>
        </authorList>
    </citation>
    <scope>NUCLEOTIDE SEQUENCE [LARGE SCALE GENOMIC DNA]</scope>
    <source>
        <strain evidence="2">ATCC 18683 / 1980 / Ss-1</strain>
    </source>
</reference>
<dbReference type="AlphaFoldDB" id="A7F1J7"/>
<dbReference type="InParanoid" id="A7F1J7"/>